<dbReference type="Pfam" id="PF12796">
    <property type="entry name" value="Ank_2"/>
    <property type="match status" value="1"/>
</dbReference>
<keyword evidence="4 10" id="KW-0863">Zinc-finger</keyword>
<dbReference type="PROSITE" id="PS50088">
    <property type="entry name" value="ANK_REPEAT"/>
    <property type="match status" value="2"/>
</dbReference>
<comment type="subcellular location">
    <subcellularLocation>
        <location evidence="1">Cell projection</location>
        <location evidence="1">Cilium</location>
    </subcellularLocation>
</comment>
<dbReference type="KEGG" id="cin:100187476"/>
<evidence type="ECO:0000256" key="4">
    <source>
        <dbReference type="ARBA" id="ARBA00022771"/>
    </source>
</evidence>
<dbReference type="SUPFAM" id="SSF48403">
    <property type="entry name" value="Ankyrin repeat"/>
    <property type="match status" value="1"/>
</dbReference>
<feature type="domain" description="MYND-type" evidence="11">
    <location>
        <begin position="316"/>
        <end position="353"/>
    </location>
</feature>
<dbReference type="PROSITE" id="PS50865">
    <property type="entry name" value="ZF_MYND_2"/>
    <property type="match status" value="1"/>
</dbReference>
<dbReference type="PANTHER" id="PTHR24150">
    <property type="entry name" value="ANKYRIN REPEAT AND MYND DOMAIN-CONTAINING PROTEIN 2"/>
    <property type="match status" value="1"/>
</dbReference>
<feature type="repeat" description="ANK" evidence="9">
    <location>
        <begin position="40"/>
        <end position="72"/>
    </location>
</feature>
<keyword evidence="7" id="KW-0969">Cilium</keyword>
<reference evidence="12" key="4">
    <citation type="submission" date="2025-09" db="UniProtKB">
        <authorList>
            <consortium name="Ensembl"/>
        </authorList>
    </citation>
    <scope>IDENTIFICATION</scope>
</reference>
<dbReference type="InParanoid" id="F6ZIA7"/>
<dbReference type="FunCoup" id="F6ZIA7">
    <property type="interactions" value="133"/>
</dbReference>
<accession>A0A1W2W654</accession>
<evidence type="ECO:0000256" key="1">
    <source>
        <dbReference type="ARBA" id="ARBA00004138"/>
    </source>
</evidence>
<name>F6ZIA7_CIOIN</name>
<feature type="repeat" description="ANK" evidence="9">
    <location>
        <begin position="74"/>
        <end position="106"/>
    </location>
</feature>
<gene>
    <name evidence="12" type="primary">LOC100187476</name>
</gene>
<reference evidence="12" key="2">
    <citation type="journal article" date="2008" name="Genome Biol.">
        <title>Improved genome assembly and evidence-based global gene model set for the chordate Ciona intestinalis: new insight into intron and operon populations.</title>
        <authorList>
            <person name="Satou Y."/>
            <person name="Mineta K."/>
            <person name="Ogasawara M."/>
            <person name="Sasakura Y."/>
            <person name="Shoguchi E."/>
            <person name="Ueno K."/>
            <person name="Yamada L."/>
            <person name="Matsumoto J."/>
            <person name="Wasserscheid J."/>
            <person name="Dewar K."/>
            <person name="Wiley G.B."/>
            <person name="Macmil S.L."/>
            <person name="Roe B.A."/>
            <person name="Zeller R.W."/>
            <person name="Hastings K.E."/>
            <person name="Lemaire P."/>
            <person name="Lindquist E."/>
            <person name="Endo T."/>
            <person name="Hotta K."/>
            <person name="Inaba K."/>
        </authorList>
    </citation>
    <scope>NUCLEOTIDE SEQUENCE [LARGE SCALE GENOMIC DNA]</scope>
    <source>
        <strain evidence="12">wild type</strain>
    </source>
</reference>
<dbReference type="InterPro" id="IPR002110">
    <property type="entry name" value="Ankyrin_rpt"/>
</dbReference>
<sequence length="362" mass="40471">MNEEKDFTKTLFASVETGNLDEVVKLFEKDEAKPDVYDENGMTPLMQAAYKGNYGICQFLLKKKANVNATHHENDYTALMMAALSGKQDVVELLLANGANADHQNSIGKRASELSAFVGQHEISSLIKNYLSLDKLGPYTKGQGVNPPRLPLEAAVPLQKIVMMSNPHPVKIITSIMDCEIINKVEVLKKMESVLSDLCSKSVRSRTDYDEILALKTHYLSTVLEMVINFMKSHPDKKLDNLVKQVLVTNDAGFNIAVEKLIRKSLQDFRYPELPLLQYFVKTISPVKMGAEPTAISCLVNMFIGAHAASLRSDVCDACGDTSSKLRCSVCKEALYCSKRCQKFHWFVHKKFCGKSKQYEIS</sequence>
<organism evidence="12 13">
    <name type="scientific">Ciona intestinalis</name>
    <name type="common">Transparent sea squirt</name>
    <name type="synonym">Ascidia intestinalis</name>
    <dbReference type="NCBI Taxonomy" id="7719"/>
    <lineage>
        <taxon>Eukaryota</taxon>
        <taxon>Metazoa</taxon>
        <taxon>Chordata</taxon>
        <taxon>Tunicata</taxon>
        <taxon>Ascidiacea</taxon>
        <taxon>Phlebobranchia</taxon>
        <taxon>Cionidae</taxon>
        <taxon>Ciona</taxon>
    </lineage>
</organism>
<dbReference type="PRINTS" id="PR01415">
    <property type="entry name" value="ANKYRIN"/>
</dbReference>
<evidence type="ECO:0000259" key="11">
    <source>
        <dbReference type="PROSITE" id="PS50865"/>
    </source>
</evidence>
<evidence type="ECO:0000256" key="7">
    <source>
        <dbReference type="ARBA" id="ARBA00023069"/>
    </source>
</evidence>
<dbReference type="Proteomes" id="UP000008144">
    <property type="component" value="Chromosome 1"/>
</dbReference>
<evidence type="ECO:0000313" key="13">
    <source>
        <dbReference type="Proteomes" id="UP000008144"/>
    </source>
</evidence>
<dbReference type="PROSITE" id="PS50297">
    <property type="entry name" value="ANK_REP_REGION"/>
    <property type="match status" value="2"/>
</dbReference>
<evidence type="ECO:0000256" key="6">
    <source>
        <dbReference type="ARBA" id="ARBA00023043"/>
    </source>
</evidence>
<accession>F6ZIA7</accession>
<dbReference type="GeneTree" id="ENSGT00390000016820"/>
<dbReference type="PROSITE" id="PS01360">
    <property type="entry name" value="ZF_MYND_1"/>
    <property type="match status" value="1"/>
</dbReference>
<dbReference type="STRING" id="7719.ENSCINP00000003897"/>
<keyword evidence="5" id="KW-0862">Zinc</keyword>
<keyword evidence="13" id="KW-1185">Reference proteome</keyword>
<evidence type="ECO:0000256" key="3">
    <source>
        <dbReference type="ARBA" id="ARBA00022737"/>
    </source>
</evidence>
<dbReference type="PANTHER" id="PTHR24150:SF8">
    <property type="entry name" value="ANKYRIN REPEAT AND MYND DOMAIN-CONTAINING PROTEIN 2"/>
    <property type="match status" value="1"/>
</dbReference>
<dbReference type="GO" id="GO:0005929">
    <property type="term" value="C:cilium"/>
    <property type="evidence" value="ECO:0007669"/>
    <property type="project" value="UniProtKB-SubCell"/>
</dbReference>
<dbReference type="InterPro" id="IPR052452">
    <property type="entry name" value="Ankyrin-MYND_dom_contain_2"/>
</dbReference>
<evidence type="ECO:0000256" key="2">
    <source>
        <dbReference type="ARBA" id="ARBA00022723"/>
    </source>
</evidence>
<dbReference type="Gene3D" id="6.10.140.2220">
    <property type="match status" value="1"/>
</dbReference>
<dbReference type="AlphaFoldDB" id="F6ZIA7"/>
<dbReference type="Ensembl" id="ENSCINT00000003897.3">
    <property type="protein sequence ID" value="ENSCINP00000003897.3"/>
    <property type="gene ID" value="ENSCING00000001939.3"/>
</dbReference>
<reference evidence="13" key="1">
    <citation type="journal article" date="2002" name="Science">
        <title>The draft genome of Ciona intestinalis: insights into chordate and vertebrate origins.</title>
        <authorList>
            <person name="Dehal P."/>
            <person name="Satou Y."/>
            <person name="Campbell R.K."/>
            <person name="Chapman J."/>
            <person name="Degnan B."/>
            <person name="De Tomaso A."/>
            <person name="Davidson B."/>
            <person name="Di Gregorio A."/>
            <person name="Gelpke M."/>
            <person name="Goodstein D.M."/>
            <person name="Harafuji N."/>
            <person name="Hastings K.E."/>
            <person name="Ho I."/>
            <person name="Hotta K."/>
            <person name="Huang W."/>
            <person name="Kawashima T."/>
            <person name="Lemaire P."/>
            <person name="Martinez D."/>
            <person name="Meinertzhagen I.A."/>
            <person name="Necula S."/>
            <person name="Nonaka M."/>
            <person name="Putnam N."/>
            <person name="Rash S."/>
            <person name="Saiga H."/>
            <person name="Satake M."/>
            <person name="Terry A."/>
            <person name="Yamada L."/>
            <person name="Wang H.G."/>
            <person name="Awazu S."/>
            <person name="Azumi K."/>
            <person name="Boore J."/>
            <person name="Branno M."/>
            <person name="Chin-Bow S."/>
            <person name="DeSantis R."/>
            <person name="Doyle S."/>
            <person name="Francino P."/>
            <person name="Keys D.N."/>
            <person name="Haga S."/>
            <person name="Hayashi H."/>
            <person name="Hino K."/>
            <person name="Imai K.S."/>
            <person name="Inaba K."/>
            <person name="Kano S."/>
            <person name="Kobayashi K."/>
            <person name="Kobayashi M."/>
            <person name="Lee B.I."/>
            <person name="Makabe K.W."/>
            <person name="Manohar C."/>
            <person name="Matassi G."/>
            <person name="Medina M."/>
            <person name="Mochizuki Y."/>
            <person name="Mount S."/>
            <person name="Morishita T."/>
            <person name="Miura S."/>
            <person name="Nakayama A."/>
            <person name="Nishizaka S."/>
            <person name="Nomoto H."/>
            <person name="Ohta F."/>
            <person name="Oishi K."/>
            <person name="Rigoutsos I."/>
            <person name="Sano M."/>
            <person name="Sasaki A."/>
            <person name="Sasakura Y."/>
            <person name="Shoguchi E."/>
            <person name="Shin-i T."/>
            <person name="Spagnuolo A."/>
            <person name="Stainier D."/>
            <person name="Suzuki M.M."/>
            <person name="Tassy O."/>
            <person name="Takatori N."/>
            <person name="Tokuoka M."/>
            <person name="Yagi K."/>
            <person name="Yoshizaki F."/>
            <person name="Wada S."/>
            <person name="Zhang C."/>
            <person name="Hyatt P.D."/>
            <person name="Larimer F."/>
            <person name="Detter C."/>
            <person name="Doggett N."/>
            <person name="Glavina T."/>
            <person name="Hawkins T."/>
            <person name="Richardson P."/>
            <person name="Lucas S."/>
            <person name="Kohara Y."/>
            <person name="Levine M."/>
            <person name="Satoh N."/>
            <person name="Rokhsar D.S."/>
        </authorList>
    </citation>
    <scope>NUCLEOTIDE SEQUENCE [LARGE SCALE GENOMIC DNA]</scope>
</reference>
<evidence type="ECO:0000256" key="10">
    <source>
        <dbReference type="PROSITE-ProRule" id="PRU00134"/>
    </source>
</evidence>
<dbReference type="Gene3D" id="1.25.40.20">
    <property type="entry name" value="Ankyrin repeat-containing domain"/>
    <property type="match status" value="1"/>
</dbReference>
<dbReference type="OrthoDB" id="10257049at2759"/>
<dbReference type="OMA" id="EFPFREC"/>
<dbReference type="HOGENOM" id="CLU_048951_0_0_1"/>
<reference evidence="12" key="3">
    <citation type="submission" date="2025-08" db="UniProtKB">
        <authorList>
            <consortium name="Ensembl"/>
        </authorList>
    </citation>
    <scope>IDENTIFICATION</scope>
</reference>
<dbReference type="SMART" id="SM00248">
    <property type="entry name" value="ANK"/>
    <property type="match status" value="2"/>
</dbReference>
<evidence type="ECO:0000313" key="12">
    <source>
        <dbReference type="Ensembl" id="ENSCINP00000003897.3"/>
    </source>
</evidence>
<dbReference type="EMBL" id="EAAA01000310">
    <property type="status" value="NOT_ANNOTATED_CDS"/>
    <property type="molecule type" value="Genomic_DNA"/>
</dbReference>
<evidence type="ECO:0000256" key="8">
    <source>
        <dbReference type="ARBA" id="ARBA00023273"/>
    </source>
</evidence>
<evidence type="ECO:0000256" key="9">
    <source>
        <dbReference type="PROSITE-ProRule" id="PRU00023"/>
    </source>
</evidence>
<proteinExistence type="predicted"/>
<keyword evidence="3" id="KW-0677">Repeat</keyword>
<dbReference type="InterPro" id="IPR002893">
    <property type="entry name" value="Znf_MYND"/>
</dbReference>
<dbReference type="GeneID" id="100187476"/>
<dbReference type="GO" id="GO:0008270">
    <property type="term" value="F:zinc ion binding"/>
    <property type="evidence" value="ECO:0007669"/>
    <property type="project" value="UniProtKB-KW"/>
</dbReference>
<keyword evidence="2" id="KW-0479">Metal-binding</keyword>
<dbReference type="SUPFAM" id="SSF144232">
    <property type="entry name" value="HIT/MYND zinc finger-like"/>
    <property type="match status" value="1"/>
</dbReference>
<protein>
    <submittedName>
        <fullName evidence="12">Ankyrin repeat and MYND domain-containing protein 2</fullName>
    </submittedName>
</protein>
<dbReference type="Pfam" id="PF01753">
    <property type="entry name" value="zf-MYND"/>
    <property type="match status" value="1"/>
</dbReference>
<dbReference type="InterPro" id="IPR036770">
    <property type="entry name" value="Ankyrin_rpt-contain_sf"/>
</dbReference>
<keyword evidence="6 9" id="KW-0040">ANK repeat</keyword>
<dbReference type="RefSeq" id="XP_002125038.1">
    <property type="nucleotide sequence ID" value="XM_002125002.5"/>
</dbReference>
<keyword evidence="8" id="KW-0966">Cell projection</keyword>
<evidence type="ECO:0000256" key="5">
    <source>
        <dbReference type="ARBA" id="ARBA00022833"/>
    </source>
</evidence>